<dbReference type="EMBL" id="APBN01000006">
    <property type="protein sequence ID" value="EMT51852.1"/>
    <property type="molecule type" value="Genomic_DNA"/>
</dbReference>
<feature type="transmembrane region" description="Helical" evidence="7">
    <location>
        <begin position="168"/>
        <end position="189"/>
    </location>
</feature>
<evidence type="ECO:0000256" key="1">
    <source>
        <dbReference type="ARBA" id="ARBA00004651"/>
    </source>
</evidence>
<reference evidence="9 10" key="1">
    <citation type="submission" date="2013-03" db="EMBL/GenBank/DDBJ databases">
        <title>Assembly of a new bacterial strain Brevibacillus borstelensis AK1.</title>
        <authorList>
            <person name="Rajan I."/>
            <person name="PoliReddy D."/>
            <person name="Sugumar T."/>
            <person name="Rathinam K."/>
            <person name="Alqarawi S."/>
            <person name="Khalil A.B."/>
            <person name="Sivakumar N."/>
        </authorList>
    </citation>
    <scope>NUCLEOTIDE SEQUENCE [LARGE SCALE GENOMIC DNA]</scope>
    <source>
        <strain evidence="9 10">AK1</strain>
    </source>
</reference>
<keyword evidence="5 7" id="KW-0472">Membrane</keyword>
<feature type="transmembrane region" description="Helical" evidence="7">
    <location>
        <begin position="362"/>
        <end position="385"/>
    </location>
</feature>
<dbReference type="InterPro" id="IPR036259">
    <property type="entry name" value="MFS_trans_sf"/>
</dbReference>
<feature type="transmembrane region" description="Helical" evidence="7">
    <location>
        <begin position="106"/>
        <end position="128"/>
    </location>
</feature>
<keyword evidence="2" id="KW-0813">Transport</keyword>
<dbReference type="Proteomes" id="UP000012081">
    <property type="component" value="Unassembled WGS sequence"/>
</dbReference>
<feature type="transmembrane region" description="Helical" evidence="7">
    <location>
        <begin position="391"/>
        <end position="409"/>
    </location>
</feature>
<feature type="transmembrane region" description="Helical" evidence="7">
    <location>
        <begin position="240"/>
        <end position="264"/>
    </location>
</feature>
<feature type="transmembrane region" description="Helical" evidence="7">
    <location>
        <begin position="82"/>
        <end position="100"/>
    </location>
</feature>
<dbReference type="PANTHER" id="PTHR23531:SF2">
    <property type="entry name" value="PERMEASE"/>
    <property type="match status" value="1"/>
</dbReference>
<dbReference type="AlphaFoldDB" id="M8DEK9"/>
<dbReference type="STRING" id="1300222.I532_15956"/>
<comment type="caution">
    <text evidence="9">The sequence shown here is derived from an EMBL/GenBank/DDBJ whole genome shotgun (WGS) entry which is preliminary data.</text>
</comment>
<evidence type="ECO:0000256" key="4">
    <source>
        <dbReference type="ARBA" id="ARBA00022989"/>
    </source>
</evidence>
<evidence type="ECO:0000256" key="5">
    <source>
        <dbReference type="ARBA" id="ARBA00023136"/>
    </source>
</evidence>
<feature type="transmembrane region" description="Helical" evidence="7">
    <location>
        <begin position="324"/>
        <end position="341"/>
    </location>
</feature>
<dbReference type="PROSITE" id="PS50850">
    <property type="entry name" value="MFS"/>
    <property type="match status" value="1"/>
</dbReference>
<feature type="transmembrane region" description="Helical" evidence="7">
    <location>
        <begin position="140"/>
        <end position="162"/>
    </location>
</feature>
<evidence type="ECO:0000259" key="8">
    <source>
        <dbReference type="PROSITE" id="PS50850"/>
    </source>
</evidence>
<dbReference type="GO" id="GO:0022857">
    <property type="term" value="F:transmembrane transporter activity"/>
    <property type="evidence" value="ECO:0007669"/>
    <property type="project" value="InterPro"/>
</dbReference>
<comment type="subcellular location">
    <subcellularLocation>
        <location evidence="1">Cell membrane</location>
        <topology evidence="1">Multi-pass membrane protein</topology>
    </subcellularLocation>
</comment>
<organism evidence="9 10">
    <name type="scientific">Brevibacillus borstelensis AK1</name>
    <dbReference type="NCBI Taxonomy" id="1300222"/>
    <lineage>
        <taxon>Bacteria</taxon>
        <taxon>Bacillati</taxon>
        <taxon>Bacillota</taxon>
        <taxon>Bacilli</taxon>
        <taxon>Bacillales</taxon>
        <taxon>Paenibacillaceae</taxon>
        <taxon>Brevibacillus</taxon>
    </lineage>
</organism>
<keyword evidence="10" id="KW-1185">Reference proteome</keyword>
<dbReference type="OrthoDB" id="9814001at2"/>
<evidence type="ECO:0000313" key="10">
    <source>
        <dbReference type="Proteomes" id="UP000012081"/>
    </source>
</evidence>
<gene>
    <name evidence="9" type="ORF">I532_15956</name>
</gene>
<feature type="compositionally biased region" description="Polar residues" evidence="6">
    <location>
        <begin position="204"/>
        <end position="227"/>
    </location>
</feature>
<dbReference type="InterPro" id="IPR011701">
    <property type="entry name" value="MFS"/>
</dbReference>
<dbReference type="PANTHER" id="PTHR23531">
    <property type="entry name" value="QUINOLENE RESISTANCE PROTEIN NORA"/>
    <property type="match status" value="1"/>
</dbReference>
<feature type="transmembrane region" description="Helical" evidence="7">
    <location>
        <begin position="12"/>
        <end position="30"/>
    </location>
</feature>
<protein>
    <recommendedName>
        <fullName evidence="8">Major facilitator superfamily (MFS) profile domain-containing protein</fullName>
    </recommendedName>
</protein>
<dbReference type="Gene3D" id="1.20.1250.20">
    <property type="entry name" value="MFS general substrate transporter like domains"/>
    <property type="match status" value="1"/>
</dbReference>
<accession>M8DEK9</accession>
<dbReference type="InterPro" id="IPR020846">
    <property type="entry name" value="MFS_dom"/>
</dbReference>
<dbReference type="SUPFAM" id="SSF103473">
    <property type="entry name" value="MFS general substrate transporter"/>
    <property type="match status" value="1"/>
</dbReference>
<keyword evidence="3 7" id="KW-0812">Transmembrane</keyword>
<keyword evidence="4 7" id="KW-1133">Transmembrane helix</keyword>
<dbReference type="Pfam" id="PF07690">
    <property type="entry name" value="MFS_1"/>
    <property type="match status" value="1"/>
</dbReference>
<evidence type="ECO:0000256" key="7">
    <source>
        <dbReference type="SAM" id="Phobius"/>
    </source>
</evidence>
<dbReference type="CDD" id="cd17489">
    <property type="entry name" value="MFS_YfcJ_like"/>
    <property type="match status" value="1"/>
</dbReference>
<feature type="transmembrane region" description="Helical" evidence="7">
    <location>
        <begin position="299"/>
        <end position="318"/>
    </location>
</feature>
<evidence type="ECO:0000313" key="9">
    <source>
        <dbReference type="EMBL" id="EMT51852.1"/>
    </source>
</evidence>
<feature type="transmembrane region" description="Helical" evidence="7">
    <location>
        <begin position="50"/>
        <end position="70"/>
    </location>
</feature>
<evidence type="ECO:0000256" key="2">
    <source>
        <dbReference type="ARBA" id="ARBA00022448"/>
    </source>
</evidence>
<feature type="region of interest" description="Disordered" evidence="6">
    <location>
        <begin position="200"/>
        <end position="232"/>
    </location>
</feature>
<dbReference type="RefSeq" id="WP_003389444.1">
    <property type="nucleotide sequence ID" value="NZ_APBN01000006.1"/>
</dbReference>
<proteinExistence type="predicted"/>
<sequence>MEEKPETNEKLWTGKFVLLTLCNLLLFLNLQMLTPSFPAYVKEQFGASDFTVSLVISLFAFAAVVARIFTGKVLQPKNSKTILLLGLSIVILATAGYVWAGTIAFLLVMRIVFGVGFGMTSTTFPTLASNVIPPKRMGEGMGYFGLSSSLAMSIAPVIGLWILGQFGFVALSASAVVLVIAIIPMLRIIQPAAPLHAMRESKEGQANQTGTPQIPSSKHQISKQPFPTGSGTSGASGRGILLPAFLNLLLSITYGGLISFLALFGKEVHIDNVGWFFLCNAFAMVLIRPVSGKIFDKKGHWAVLPPGALLTVIGLVLVSQASSVPTLLTAALFYGLGYGIIQPSIQAWMIKQVSPAKRGMANGLFLNSIDLGIALGAMLLGAVASASSYGVMYRLSAGCMVLFLVVYLLSQLLERRAKAAASREEIGV</sequence>
<dbReference type="InterPro" id="IPR052714">
    <property type="entry name" value="MFS_Exporter"/>
</dbReference>
<name>M8DEK9_9BACL</name>
<feature type="domain" description="Major facilitator superfamily (MFS) profile" evidence="8">
    <location>
        <begin position="15"/>
        <end position="414"/>
    </location>
</feature>
<feature type="transmembrane region" description="Helical" evidence="7">
    <location>
        <begin position="270"/>
        <end position="287"/>
    </location>
</feature>
<evidence type="ECO:0000256" key="3">
    <source>
        <dbReference type="ARBA" id="ARBA00022692"/>
    </source>
</evidence>
<evidence type="ECO:0000256" key="6">
    <source>
        <dbReference type="SAM" id="MobiDB-lite"/>
    </source>
</evidence>
<dbReference type="GO" id="GO:0005886">
    <property type="term" value="C:plasma membrane"/>
    <property type="evidence" value="ECO:0007669"/>
    <property type="project" value="UniProtKB-SubCell"/>
</dbReference>
<dbReference type="PATRIC" id="fig|1300222.3.peg.3340"/>